<evidence type="ECO:0000313" key="1">
    <source>
        <dbReference type="EMBL" id="EKN39142.1"/>
    </source>
</evidence>
<feature type="non-terminal residue" evidence="1">
    <location>
        <position position="39"/>
    </location>
</feature>
<protein>
    <submittedName>
        <fullName evidence="1">Uncharacterized protein</fullName>
    </submittedName>
</protein>
<dbReference type="EMBL" id="AMXI01001450">
    <property type="protein sequence ID" value="EKN39142.1"/>
    <property type="molecule type" value="Genomic_DNA"/>
</dbReference>
<name>M1ZN69_CLOBO</name>
<comment type="caution">
    <text evidence="1">The sequence shown here is derived from an EMBL/GenBank/DDBJ whole genome shotgun (WGS) entry which is preliminary data.</text>
</comment>
<reference evidence="1 2" key="2">
    <citation type="submission" date="2013-03" db="EMBL/GenBank/DDBJ databases">
        <title>Diversity in Clostridium botulinum.</title>
        <authorList>
            <person name="Timme R.E."/>
            <person name="Allard M."/>
            <person name="Luo Y."/>
            <person name="Strain E."/>
            <person name="Gonzalez-Escalona N."/>
            <person name="Brown E."/>
        </authorList>
    </citation>
    <scope>NUCLEOTIDE SEQUENCE [LARGE SCALE GENOMIC DNA]</scope>
    <source>
        <strain evidence="1 2">CFSAN001627</strain>
    </source>
</reference>
<organism evidence="1 2">
    <name type="scientific">Clostridium botulinum CFSAN001627</name>
    <dbReference type="NCBI Taxonomy" id="1232189"/>
    <lineage>
        <taxon>Bacteria</taxon>
        <taxon>Bacillati</taxon>
        <taxon>Bacillota</taxon>
        <taxon>Clostridia</taxon>
        <taxon>Eubacteriales</taxon>
        <taxon>Clostridiaceae</taxon>
        <taxon>Clostridium</taxon>
    </lineage>
</organism>
<accession>M1ZN69</accession>
<gene>
    <name evidence="1" type="ORF">CFSAN001627_23084</name>
</gene>
<dbReference type="Proteomes" id="UP000011944">
    <property type="component" value="Unassembled WGS sequence"/>
</dbReference>
<evidence type="ECO:0000313" key="2">
    <source>
        <dbReference type="Proteomes" id="UP000011944"/>
    </source>
</evidence>
<proteinExistence type="predicted"/>
<sequence>MIDTTLYIDKETEVNIQEDDDSFLLKLDKLFDYDLSIIG</sequence>
<reference evidence="1 2" key="1">
    <citation type="submission" date="2012-10" db="EMBL/GenBank/DDBJ databases">
        <authorList>
            <person name="Strain E.A."/>
            <person name="Brown E."/>
            <person name="Allard M.W."/>
            <person name="Gonzalez-Escalona N."/>
            <person name="Timme R."/>
        </authorList>
    </citation>
    <scope>NUCLEOTIDE SEQUENCE [LARGE SCALE GENOMIC DNA]</scope>
    <source>
        <strain evidence="1 2">CFSAN001627</strain>
    </source>
</reference>
<dbReference type="AlphaFoldDB" id="M1ZN69"/>